<organism evidence="2 3">
    <name type="scientific">Pseudomonas juntendi</name>
    <dbReference type="NCBI Taxonomy" id="2666183"/>
    <lineage>
        <taxon>Bacteria</taxon>
        <taxon>Pseudomonadati</taxon>
        <taxon>Pseudomonadota</taxon>
        <taxon>Gammaproteobacteria</taxon>
        <taxon>Pseudomonadales</taxon>
        <taxon>Pseudomonadaceae</taxon>
        <taxon>Pseudomonas</taxon>
    </lineage>
</organism>
<dbReference type="RefSeq" id="WP_182367721.1">
    <property type="nucleotide sequence ID" value="NZ_JACGCU010000041.1"/>
</dbReference>
<dbReference type="Proteomes" id="UP000556620">
    <property type="component" value="Unassembled WGS sequence"/>
</dbReference>
<evidence type="ECO:0000313" key="3">
    <source>
        <dbReference type="Proteomes" id="UP000556620"/>
    </source>
</evidence>
<keyword evidence="1" id="KW-0472">Membrane</keyword>
<keyword evidence="1" id="KW-0812">Transmembrane</keyword>
<protein>
    <submittedName>
        <fullName evidence="2">Uncharacterized protein</fullName>
    </submittedName>
</protein>
<feature type="transmembrane region" description="Helical" evidence="1">
    <location>
        <begin position="38"/>
        <end position="59"/>
    </location>
</feature>
<sequence length="72" mass="8014">MKTLRFLTLGSLVVIVINVVLAVNASMNGTYDVSQVKRMVPFIFIFIFAAVAWLLAFAYKKLSKKSAESDKV</sequence>
<evidence type="ECO:0000256" key="1">
    <source>
        <dbReference type="SAM" id="Phobius"/>
    </source>
</evidence>
<accession>A0A7W2PUL8</accession>
<name>A0A7W2PUL8_9PSED</name>
<proteinExistence type="predicted"/>
<dbReference type="EMBL" id="JACGCU010000041">
    <property type="protein sequence ID" value="MBA6061445.1"/>
    <property type="molecule type" value="Genomic_DNA"/>
</dbReference>
<comment type="caution">
    <text evidence="2">The sequence shown here is derived from an EMBL/GenBank/DDBJ whole genome shotgun (WGS) entry which is preliminary data.</text>
</comment>
<dbReference type="AlphaFoldDB" id="A0A7W2PUL8"/>
<evidence type="ECO:0000313" key="2">
    <source>
        <dbReference type="EMBL" id="MBA6061445.1"/>
    </source>
</evidence>
<reference evidence="2 3" key="1">
    <citation type="submission" date="2020-07" db="EMBL/GenBank/DDBJ databases">
        <title>Diversity of carbapenemase encoding genes among Pseudomonas putida group clinical isolates in a tertiary Brazilian hospital.</title>
        <authorList>
            <person name="Alberto-Lei F."/>
            <person name="Nodari C.S."/>
            <person name="Streling A.P."/>
            <person name="Paulino J.T."/>
            <person name="Bessa-Neto F.O."/>
            <person name="Cayo R."/>
            <person name="Gales A.C."/>
        </authorList>
    </citation>
    <scope>NUCLEOTIDE SEQUENCE [LARGE SCALE GENOMIC DNA]</scope>
    <source>
        <strain evidence="2 3">14535</strain>
    </source>
</reference>
<keyword evidence="1" id="KW-1133">Transmembrane helix</keyword>
<gene>
    <name evidence="2" type="ORF">H4C44_19980</name>
</gene>